<evidence type="ECO:0000313" key="5">
    <source>
        <dbReference type="EMBL" id="REE57436.1"/>
    </source>
</evidence>
<organism evidence="5 6">
    <name type="scientific">Paenibacillus taihuensis</name>
    <dbReference type="NCBI Taxonomy" id="1156355"/>
    <lineage>
        <taxon>Bacteria</taxon>
        <taxon>Bacillati</taxon>
        <taxon>Bacillota</taxon>
        <taxon>Bacilli</taxon>
        <taxon>Bacillales</taxon>
        <taxon>Paenibacillaceae</taxon>
        <taxon>Paenibacillus</taxon>
    </lineage>
</organism>
<dbReference type="SUPFAM" id="SSF46689">
    <property type="entry name" value="Homeodomain-like"/>
    <property type="match status" value="1"/>
</dbReference>
<evidence type="ECO:0000256" key="1">
    <source>
        <dbReference type="ARBA" id="ARBA00023015"/>
    </source>
</evidence>
<dbReference type="InterPro" id="IPR009057">
    <property type="entry name" value="Homeodomain-like_sf"/>
</dbReference>
<dbReference type="InterPro" id="IPR003313">
    <property type="entry name" value="AraC-bd"/>
</dbReference>
<dbReference type="Gene3D" id="1.10.10.60">
    <property type="entry name" value="Homeodomain-like"/>
    <property type="match status" value="2"/>
</dbReference>
<protein>
    <submittedName>
        <fullName evidence="5">AraC-like DNA-binding protein</fullName>
    </submittedName>
</protein>
<dbReference type="AlphaFoldDB" id="A0A3D9Q700"/>
<keyword evidence="1" id="KW-0805">Transcription regulation</keyword>
<keyword evidence="2 5" id="KW-0238">DNA-binding</keyword>
<dbReference type="InterPro" id="IPR018060">
    <property type="entry name" value="HTH_AraC"/>
</dbReference>
<dbReference type="GO" id="GO:0003700">
    <property type="term" value="F:DNA-binding transcription factor activity"/>
    <property type="evidence" value="ECO:0007669"/>
    <property type="project" value="InterPro"/>
</dbReference>
<dbReference type="PROSITE" id="PS00041">
    <property type="entry name" value="HTH_ARAC_FAMILY_1"/>
    <property type="match status" value="1"/>
</dbReference>
<keyword evidence="6" id="KW-1185">Reference proteome</keyword>
<comment type="caution">
    <text evidence="5">The sequence shown here is derived from an EMBL/GenBank/DDBJ whole genome shotgun (WGS) entry which is preliminary data.</text>
</comment>
<dbReference type="GO" id="GO:0043565">
    <property type="term" value="F:sequence-specific DNA binding"/>
    <property type="evidence" value="ECO:0007669"/>
    <property type="project" value="InterPro"/>
</dbReference>
<dbReference type="Proteomes" id="UP000256304">
    <property type="component" value="Unassembled WGS sequence"/>
</dbReference>
<dbReference type="PROSITE" id="PS01124">
    <property type="entry name" value="HTH_ARAC_FAMILY_2"/>
    <property type="match status" value="1"/>
</dbReference>
<evidence type="ECO:0000256" key="2">
    <source>
        <dbReference type="ARBA" id="ARBA00023125"/>
    </source>
</evidence>
<dbReference type="SMART" id="SM00342">
    <property type="entry name" value="HTH_ARAC"/>
    <property type="match status" value="1"/>
</dbReference>
<dbReference type="InterPro" id="IPR020449">
    <property type="entry name" value="Tscrpt_reg_AraC-type_HTH"/>
</dbReference>
<dbReference type="PANTHER" id="PTHR43280:SF11">
    <property type="entry name" value="RCS-SPECIFIC HTH-TYPE TRANSCRIPTIONAL ACTIVATOR RCLR"/>
    <property type="match status" value="1"/>
</dbReference>
<dbReference type="EMBL" id="QTTN01000055">
    <property type="protein sequence ID" value="REE57436.1"/>
    <property type="molecule type" value="Genomic_DNA"/>
</dbReference>
<dbReference type="Gene3D" id="2.60.120.10">
    <property type="entry name" value="Jelly Rolls"/>
    <property type="match status" value="1"/>
</dbReference>
<dbReference type="InterPro" id="IPR037923">
    <property type="entry name" value="HTH-like"/>
</dbReference>
<gene>
    <name evidence="5" type="ORF">A8990_15514</name>
</gene>
<dbReference type="PANTHER" id="PTHR43280">
    <property type="entry name" value="ARAC-FAMILY TRANSCRIPTIONAL REGULATOR"/>
    <property type="match status" value="1"/>
</dbReference>
<dbReference type="RefSeq" id="WP_181909832.1">
    <property type="nucleotide sequence ID" value="NZ_QTTN01000055.1"/>
</dbReference>
<dbReference type="InterPro" id="IPR014710">
    <property type="entry name" value="RmlC-like_jellyroll"/>
</dbReference>
<dbReference type="SUPFAM" id="SSF51215">
    <property type="entry name" value="Regulatory protein AraC"/>
    <property type="match status" value="1"/>
</dbReference>
<keyword evidence="3" id="KW-0804">Transcription</keyword>
<name>A0A3D9Q700_9BACL</name>
<dbReference type="Pfam" id="PF12833">
    <property type="entry name" value="HTH_18"/>
    <property type="match status" value="1"/>
</dbReference>
<evidence type="ECO:0000313" key="6">
    <source>
        <dbReference type="Proteomes" id="UP000256304"/>
    </source>
</evidence>
<dbReference type="InterPro" id="IPR018062">
    <property type="entry name" value="HTH_AraC-typ_CS"/>
</dbReference>
<sequence>MNPSHPWLPMIEKASLHMLSHDLHRRSELRHINRKLPHYIVSYIKSGSCRLRIAGKDYYARQGDVVFIPPYEIHDHVKDSSELTEFLWWHFTLEIAESIDALQAFRFPVCFQLPNPDTFEAVFHDYRRFAEGALSISDSLMKKAKALELVAILVDAAIHHPEVQLKSDHSEPFMAMLSELLDNPDRRIDLADLGKRYYMHPTYIAERFKKLFGITPTKLQLSLRLRKAKQLLETESKPITEIARLTGYEDIDDFSRFFKSKTGISPLKYRSALLGAAKG</sequence>
<evidence type="ECO:0000256" key="3">
    <source>
        <dbReference type="ARBA" id="ARBA00023163"/>
    </source>
</evidence>
<reference evidence="5 6" key="1">
    <citation type="submission" date="2018-08" db="EMBL/GenBank/DDBJ databases">
        <title>Genomic Encyclopedia of Type Strains, Phase III (KMG-III): the genomes of soil and plant-associated and newly described type strains.</title>
        <authorList>
            <person name="Whitman W."/>
        </authorList>
    </citation>
    <scope>NUCLEOTIDE SEQUENCE [LARGE SCALE GENOMIC DNA]</scope>
    <source>
        <strain evidence="5 6">CGMCC 1.10966</strain>
    </source>
</reference>
<evidence type="ECO:0000259" key="4">
    <source>
        <dbReference type="PROSITE" id="PS01124"/>
    </source>
</evidence>
<dbReference type="PRINTS" id="PR00032">
    <property type="entry name" value="HTHARAC"/>
</dbReference>
<feature type="domain" description="HTH araC/xylS-type" evidence="4">
    <location>
        <begin position="171"/>
        <end position="272"/>
    </location>
</feature>
<proteinExistence type="predicted"/>
<dbReference type="Pfam" id="PF02311">
    <property type="entry name" value="AraC_binding"/>
    <property type="match status" value="1"/>
</dbReference>
<accession>A0A3D9Q700</accession>